<name>A0ABP3ZL47_9PSEU</name>
<dbReference type="Gene3D" id="2.30.30.60">
    <property type="match status" value="1"/>
</dbReference>
<dbReference type="InterPro" id="IPR006685">
    <property type="entry name" value="MscS_channel_2nd"/>
</dbReference>
<dbReference type="PANTHER" id="PTHR30566:SF25">
    <property type="entry name" value="INNER MEMBRANE PROTEIN"/>
    <property type="match status" value="1"/>
</dbReference>
<comment type="subcellular location">
    <subcellularLocation>
        <location evidence="1">Membrane</location>
    </subcellularLocation>
</comment>
<keyword evidence="3 5" id="KW-1133">Transmembrane helix</keyword>
<evidence type="ECO:0000256" key="4">
    <source>
        <dbReference type="ARBA" id="ARBA00023136"/>
    </source>
</evidence>
<protein>
    <recommendedName>
        <fullName evidence="6">Mechanosensitive ion channel MscS domain-containing protein</fullName>
    </recommendedName>
</protein>
<dbReference type="InterPro" id="IPR010920">
    <property type="entry name" value="LSM_dom_sf"/>
</dbReference>
<reference evidence="8" key="1">
    <citation type="journal article" date="2019" name="Int. J. Syst. Evol. Microbiol.">
        <title>The Global Catalogue of Microorganisms (GCM) 10K type strain sequencing project: providing services to taxonomists for standard genome sequencing and annotation.</title>
        <authorList>
            <consortium name="The Broad Institute Genomics Platform"/>
            <consortium name="The Broad Institute Genome Sequencing Center for Infectious Disease"/>
            <person name="Wu L."/>
            <person name="Ma J."/>
        </authorList>
    </citation>
    <scope>NUCLEOTIDE SEQUENCE [LARGE SCALE GENOMIC DNA]</scope>
    <source>
        <strain evidence="8">JCM 11117</strain>
    </source>
</reference>
<evidence type="ECO:0000256" key="3">
    <source>
        <dbReference type="ARBA" id="ARBA00022989"/>
    </source>
</evidence>
<feature type="domain" description="Mechanosensitive ion channel MscS" evidence="6">
    <location>
        <begin position="198"/>
        <end position="264"/>
    </location>
</feature>
<keyword evidence="8" id="KW-1185">Reference proteome</keyword>
<evidence type="ECO:0000256" key="5">
    <source>
        <dbReference type="SAM" id="Phobius"/>
    </source>
</evidence>
<sequence length="387" mass="42611">MRRPAGDWERHREFEGLREGAVMLEDPTLRLLLGVVAWSAGALLVGWLTGLVIGRIARRTNNRLLGLLHRRCHRPLVLVLLVSAVHTAIPDTGPVSAALRHAVLLALIAAAAWLVVRLVYVLEDVAFQWLGGHVAAGPRRRRARTQIDMLRRLTAVTVTILAMGTALMTVPSLRALGTSVLASAGVAGAIAGLASQTTLRNVAAGIELAMSNRLRVDDAVVVEGEWGWVEELTLTHVVIRLWDERRLMLPTTYFITTPFQNWTRTESRILGSVVLHLDPRAPVPELRAEARRIIEQSPLWDGRDWVLQVIDSTPWSMVVRTLASAADAPSSWDLRCEIRERLITFLREEHPDAFPGAPAARPWSARAGAADNERAGAFVIRPAERGG</sequence>
<evidence type="ECO:0000313" key="7">
    <source>
        <dbReference type="EMBL" id="GAA0923552.1"/>
    </source>
</evidence>
<dbReference type="RefSeq" id="WP_379590558.1">
    <property type="nucleotide sequence ID" value="NZ_JBHSKO010000032.1"/>
</dbReference>
<evidence type="ECO:0000256" key="2">
    <source>
        <dbReference type="ARBA" id="ARBA00022692"/>
    </source>
</evidence>
<gene>
    <name evidence="7" type="ORF">GCM10009559_07780</name>
</gene>
<evidence type="ECO:0000259" key="6">
    <source>
        <dbReference type="Pfam" id="PF00924"/>
    </source>
</evidence>
<comment type="caution">
    <text evidence="7">The sequence shown here is derived from an EMBL/GenBank/DDBJ whole genome shotgun (WGS) entry which is preliminary data.</text>
</comment>
<dbReference type="EMBL" id="BAAAHP010000018">
    <property type="protein sequence ID" value="GAA0923552.1"/>
    <property type="molecule type" value="Genomic_DNA"/>
</dbReference>
<evidence type="ECO:0000256" key="1">
    <source>
        <dbReference type="ARBA" id="ARBA00004370"/>
    </source>
</evidence>
<dbReference type="InterPro" id="IPR023408">
    <property type="entry name" value="MscS_beta-dom_sf"/>
</dbReference>
<feature type="transmembrane region" description="Helical" evidence="5">
    <location>
        <begin position="72"/>
        <end position="89"/>
    </location>
</feature>
<evidence type="ECO:0000313" key="8">
    <source>
        <dbReference type="Proteomes" id="UP001499967"/>
    </source>
</evidence>
<proteinExistence type="predicted"/>
<feature type="transmembrane region" description="Helical" evidence="5">
    <location>
        <begin position="149"/>
        <end position="169"/>
    </location>
</feature>
<feature type="transmembrane region" description="Helical" evidence="5">
    <location>
        <begin position="101"/>
        <end position="120"/>
    </location>
</feature>
<keyword evidence="4 5" id="KW-0472">Membrane</keyword>
<dbReference type="SUPFAM" id="SSF50182">
    <property type="entry name" value="Sm-like ribonucleoproteins"/>
    <property type="match status" value="1"/>
</dbReference>
<keyword evidence="2 5" id="KW-0812">Transmembrane</keyword>
<feature type="transmembrane region" description="Helical" evidence="5">
    <location>
        <begin position="31"/>
        <end position="52"/>
    </location>
</feature>
<accession>A0ABP3ZL47</accession>
<dbReference type="Proteomes" id="UP001499967">
    <property type="component" value="Unassembled WGS sequence"/>
</dbReference>
<dbReference type="Gene3D" id="1.10.287.1260">
    <property type="match status" value="1"/>
</dbReference>
<organism evidence="7 8">
    <name type="scientific">Pseudonocardia zijingensis</name>
    <dbReference type="NCBI Taxonomy" id="153376"/>
    <lineage>
        <taxon>Bacteria</taxon>
        <taxon>Bacillati</taxon>
        <taxon>Actinomycetota</taxon>
        <taxon>Actinomycetes</taxon>
        <taxon>Pseudonocardiales</taxon>
        <taxon>Pseudonocardiaceae</taxon>
        <taxon>Pseudonocardia</taxon>
    </lineage>
</organism>
<dbReference type="Pfam" id="PF00924">
    <property type="entry name" value="MS_channel_2nd"/>
    <property type="match status" value="1"/>
</dbReference>
<dbReference type="PANTHER" id="PTHR30566">
    <property type="entry name" value="YNAI-RELATED MECHANOSENSITIVE ION CHANNEL"/>
    <property type="match status" value="1"/>
</dbReference>